<dbReference type="InterPro" id="IPR002401">
    <property type="entry name" value="Cyt_P450_E_grp-I"/>
</dbReference>
<comment type="cofactor">
    <cofactor evidence="1 13">
        <name>heme</name>
        <dbReference type="ChEBI" id="CHEBI:30413"/>
    </cofactor>
</comment>
<dbReference type="InterPro" id="IPR036396">
    <property type="entry name" value="Cyt_P450_sf"/>
</dbReference>
<keyword evidence="16" id="KW-1185">Reference proteome</keyword>
<evidence type="ECO:0000256" key="7">
    <source>
        <dbReference type="ARBA" id="ARBA00022723"/>
    </source>
</evidence>
<dbReference type="PANTHER" id="PTHR46300">
    <property type="entry name" value="P450, PUTATIVE (EUROFUNG)-RELATED-RELATED"/>
    <property type="match status" value="1"/>
</dbReference>
<dbReference type="GeneID" id="38786385"/>
<dbReference type="CDD" id="cd11065">
    <property type="entry name" value="CYP64-like"/>
    <property type="match status" value="1"/>
</dbReference>
<evidence type="ECO:0000256" key="8">
    <source>
        <dbReference type="ARBA" id="ARBA00022989"/>
    </source>
</evidence>
<evidence type="ECO:0000256" key="11">
    <source>
        <dbReference type="ARBA" id="ARBA00023033"/>
    </source>
</evidence>
<dbReference type="GO" id="GO:0016020">
    <property type="term" value="C:membrane"/>
    <property type="evidence" value="ECO:0007669"/>
    <property type="project" value="UniProtKB-SubCell"/>
</dbReference>
<dbReference type="GO" id="GO:0016705">
    <property type="term" value="F:oxidoreductase activity, acting on paired donors, with incorporation or reduction of molecular oxygen"/>
    <property type="evidence" value="ECO:0007669"/>
    <property type="project" value="InterPro"/>
</dbReference>
<proteinExistence type="inferred from homology"/>
<dbReference type="InterPro" id="IPR017972">
    <property type="entry name" value="Cyt_P450_CS"/>
</dbReference>
<protein>
    <submittedName>
        <fullName evidence="15">O-methylsterigmatocystin oxidoreductase</fullName>
    </submittedName>
</protein>
<dbReference type="Pfam" id="PF00067">
    <property type="entry name" value="p450"/>
    <property type="match status" value="1"/>
</dbReference>
<name>A0A401H4W2_9APHY</name>
<organism evidence="15 16">
    <name type="scientific">Sparassis crispa</name>
    <dbReference type="NCBI Taxonomy" id="139825"/>
    <lineage>
        <taxon>Eukaryota</taxon>
        <taxon>Fungi</taxon>
        <taxon>Dikarya</taxon>
        <taxon>Basidiomycota</taxon>
        <taxon>Agaricomycotina</taxon>
        <taxon>Agaricomycetes</taxon>
        <taxon>Polyporales</taxon>
        <taxon>Sparassidaceae</taxon>
        <taxon>Sparassis</taxon>
    </lineage>
</organism>
<evidence type="ECO:0000256" key="10">
    <source>
        <dbReference type="ARBA" id="ARBA00023004"/>
    </source>
</evidence>
<dbReference type="OrthoDB" id="2789670at2759"/>
<keyword evidence="9 14" id="KW-0560">Oxidoreductase</keyword>
<comment type="pathway">
    <text evidence="3">Secondary metabolite biosynthesis.</text>
</comment>
<dbReference type="STRING" id="139825.A0A401H4W2"/>
<feature type="binding site" description="axial binding residue" evidence="13">
    <location>
        <position position="424"/>
    </location>
    <ligand>
        <name>heme</name>
        <dbReference type="ChEBI" id="CHEBI:30413"/>
    </ligand>
    <ligandPart>
        <name>Fe</name>
        <dbReference type="ChEBI" id="CHEBI:18248"/>
    </ligandPart>
</feature>
<dbReference type="AlphaFoldDB" id="A0A401H4W2"/>
<gene>
    <name evidence="15" type="ORF">SCP_1601300</name>
</gene>
<accession>A0A401H4W2</accession>
<evidence type="ECO:0000313" key="16">
    <source>
        <dbReference type="Proteomes" id="UP000287166"/>
    </source>
</evidence>
<evidence type="ECO:0000256" key="14">
    <source>
        <dbReference type="RuleBase" id="RU000461"/>
    </source>
</evidence>
<dbReference type="InterPro" id="IPR001128">
    <property type="entry name" value="Cyt_P450"/>
</dbReference>
<reference evidence="15 16" key="1">
    <citation type="journal article" date="2018" name="Sci. Rep.">
        <title>Genome sequence of the cauliflower mushroom Sparassis crispa (Hanabiratake) and its association with beneficial usage.</title>
        <authorList>
            <person name="Kiyama R."/>
            <person name="Furutani Y."/>
            <person name="Kawaguchi K."/>
            <person name="Nakanishi T."/>
        </authorList>
    </citation>
    <scope>NUCLEOTIDE SEQUENCE [LARGE SCALE GENOMIC DNA]</scope>
</reference>
<dbReference type="GO" id="GO:0004497">
    <property type="term" value="F:monooxygenase activity"/>
    <property type="evidence" value="ECO:0007669"/>
    <property type="project" value="UniProtKB-KW"/>
</dbReference>
<keyword evidence="5 13" id="KW-0349">Heme</keyword>
<keyword evidence="12" id="KW-0472">Membrane</keyword>
<dbReference type="RefSeq" id="XP_027620381.1">
    <property type="nucleotide sequence ID" value="XM_027764580.1"/>
</dbReference>
<evidence type="ECO:0000256" key="13">
    <source>
        <dbReference type="PIRSR" id="PIRSR602401-1"/>
    </source>
</evidence>
<dbReference type="Proteomes" id="UP000287166">
    <property type="component" value="Unassembled WGS sequence"/>
</dbReference>
<dbReference type="Gene3D" id="1.10.630.10">
    <property type="entry name" value="Cytochrome P450"/>
    <property type="match status" value="1"/>
</dbReference>
<comment type="caution">
    <text evidence="15">The sequence shown here is derived from an EMBL/GenBank/DDBJ whole genome shotgun (WGS) entry which is preliminary data.</text>
</comment>
<comment type="similarity">
    <text evidence="4 14">Belongs to the cytochrome P450 family.</text>
</comment>
<dbReference type="PANTHER" id="PTHR46300:SF5">
    <property type="entry name" value="CYTOCHROME P450"/>
    <property type="match status" value="1"/>
</dbReference>
<evidence type="ECO:0000256" key="12">
    <source>
        <dbReference type="ARBA" id="ARBA00023136"/>
    </source>
</evidence>
<dbReference type="InterPro" id="IPR050364">
    <property type="entry name" value="Cytochrome_P450_fung"/>
</dbReference>
<keyword evidence="8" id="KW-1133">Transmembrane helix</keyword>
<keyword evidence="6" id="KW-0812">Transmembrane</keyword>
<dbReference type="SUPFAM" id="SSF48264">
    <property type="entry name" value="Cytochrome P450"/>
    <property type="match status" value="1"/>
</dbReference>
<dbReference type="InParanoid" id="A0A401H4W2"/>
<evidence type="ECO:0000256" key="6">
    <source>
        <dbReference type="ARBA" id="ARBA00022692"/>
    </source>
</evidence>
<evidence type="ECO:0000256" key="9">
    <source>
        <dbReference type="ARBA" id="ARBA00023002"/>
    </source>
</evidence>
<evidence type="ECO:0000256" key="4">
    <source>
        <dbReference type="ARBA" id="ARBA00010617"/>
    </source>
</evidence>
<comment type="subcellular location">
    <subcellularLocation>
        <location evidence="2">Membrane</location>
    </subcellularLocation>
</comment>
<dbReference type="PROSITE" id="PS00086">
    <property type="entry name" value="CYTOCHROME_P450"/>
    <property type="match status" value="1"/>
</dbReference>
<evidence type="ECO:0000256" key="2">
    <source>
        <dbReference type="ARBA" id="ARBA00004370"/>
    </source>
</evidence>
<dbReference type="PRINTS" id="PR00463">
    <property type="entry name" value="EP450I"/>
</dbReference>
<evidence type="ECO:0000256" key="3">
    <source>
        <dbReference type="ARBA" id="ARBA00005179"/>
    </source>
</evidence>
<keyword evidence="11 14" id="KW-0503">Monooxygenase</keyword>
<keyword evidence="10 13" id="KW-0408">Iron</keyword>
<dbReference type="GO" id="GO:0005506">
    <property type="term" value="F:iron ion binding"/>
    <property type="evidence" value="ECO:0007669"/>
    <property type="project" value="InterPro"/>
</dbReference>
<evidence type="ECO:0000256" key="1">
    <source>
        <dbReference type="ARBA" id="ARBA00001971"/>
    </source>
</evidence>
<evidence type="ECO:0000256" key="5">
    <source>
        <dbReference type="ARBA" id="ARBA00022617"/>
    </source>
</evidence>
<dbReference type="GO" id="GO:0020037">
    <property type="term" value="F:heme binding"/>
    <property type="evidence" value="ECO:0007669"/>
    <property type="project" value="InterPro"/>
</dbReference>
<dbReference type="EMBL" id="BFAD01000016">
    <property type="protein sequence ID" value="GBE89468.1"/>
    <property type="molecule type" value="Genomic_DNA"/>
</dbReference>
<sequence>MANIGSSSMYSRRKSALPLPPGPPADPIIGHLRKFSFARQHELFREWATNYGDIFHLHILGRNIVVLNSLQVATDLMDKRSAKYSDRPSCTTLEMMGYDANVAFMEYGPRWKKHRKIFRGYFNENESLTYRAQQTQGAHVLLKDLVVSPHKFTTLTQRFAMQGVLEIAYGHQVHSDDDIYVNLTAGALHGIDEAKLGVSLVDFFPFLVHLPHWLPGCSFLTAAARRWGPVTREMHDYPFNDVLKQMDAGIARPSFLSSYLERYKTEGAKDYDLDDLKGAAGTILTAGAETTWSLIQTFYFCMLLFPEVQRKAQAEIDRVIGPDRLPDFSDRDALPFVECILQETIRWHPATPHGLAHMSVDDDIYNGMFIPKGSIVIPNVMAMSRDETMYKDAEAFYPERFLPAPAGPGEPYLGAVFGFGRRICPGRYFADNSAWIVVATVLATFDICKAVAKDGKAIEPDVAFTTDGLASRPKPFECVFRPRSEMAKKLIMQNANLGRECIDIQLRACENDI</sequence>
<evidence type="ECO:0000313" key="15">
    <source>
        <dbReference type="EMBL" id="GBE89468.1"/>
    </source>
</evidence>
<keyword evidence="7 13" id="KW-0479">Metal-binding</keyword>